<proteinExistence type="inferred from homology"/>
<dbReference type="GO" id="GO:0000145">
    <property type="term" value="C:exocyst"/>
    <property type="evidence" value="ECO:0007669"/>
    <property type="project" value="InterPro"/>
</dbReference>
<keyword evidence="3" id="KW-0653">Protein transport</keyword>
<dbReference type="KEGG" id="mnt:21388463"/>
<sequence>MAELGNIEKIEAARDLLKASLEKSKEVASSLDETGSRLQEINERLPSLEAEVGSILMHKSTYVAVRNDIDCVIGPAAAVLRVYNAVCELDRTLSLSDPHTDLFTYLSVMKRLEEGLRFLASNCGLAIQWLEDILEPLESISPFANANYLSKLNKSLIILEELHDTERRARLDGGSFSAALDKLENEFRKLLTENTDLIPIEPPLSFVGEQAMLLLPASVIKKLQIIIERLKANDRLGKCIPLFIEVRAANARRRLKALDLDYLDMPSSEIDDMQTIETYIERWGKHLEMAVKHIFEGEYELCTLVFEKIESDVRMVCFANIAMESGIASFLRFGKEITNIRKDPMKLLKLLGIFKVLNNLRSDFNRLFGNAACSEIQALTRDLIKKVVDGACDIFWELPVQVGLQRRLSPPSNGSVPRLVIFMTDYCNQLLGDDYRPTLIEVLTIHQRWKQETYEGELLSNQFYNIMKEIGINLDAWSLVYADKSLSYLFMMNNHCHFCNLKGTKLGDIMGDSWLSAHEQYKDYYAALYLKESWEKILPLLSRPKGLISINPVVREADQDFDKKRLKAFNEAFDERYAKHSNWVISDESLRQNVCQLLVQAVVPVYRSYVQSYRDSVEQDASAGKYVKHSPKSLESKLSCLFQPKLSKYWGNKNARLIGKIKNVFINQFRLTLTAM</sequence>
<dbReference type="PANTHER" id="PTHR12542">
    <property type="entry name" value="EXOCYST COMPLEX PROTEIN EXO70"/>
    <property type="match status" value="1"/>
</dbReference>
<comment type="function">
    <text evidence="3">Component of the exocyst complex.</text>
</comment>
<dbReference type="Pfam" id="PF03081">
    <property type="entry name" value="Exo70_C"/>
    <property type="match status" value="1"/>
</dbReference>
<dbReference type="GO" id="GO:0005546">
    <property type="term" value="F:phosphatidylinositol-4,5-bisphosphate binding"/>
    <property type="evidence" value="ECO:0007669"/>
    <property type="project" value="InterPro"/>
</dbReference>
<gene>
    <name evidence="6" type="ORF">L484_004977</name>
</gene>
<dbReference type="Proteomes" id="UP000030645">
    <property type="component" value="Unassembled WGS sequence"/>
</dbReference>
<dbReference type="InterPro" id="IPR004140">
    <property type="entry name" value="Exo70"/>
</dbReference>
<name>W9SV46_9ROSA</name>
<dbReference type="InterPro" id="IPR016159">
    <property type="entry name" value="Cullin_repeat-like_dom_sf"/>
</dbReference>
<dbReference type="OrthoDB" id="1922221at2759"/>
<reference evidence="7" key="1">
    <citation type="submission" date="2013-01" db="EMBL/GenBank/DDBJ databases">
        <title>Draft Genome Sequence of a Mulberry Tree, Morus notabilis C.K. Schneid.</title>
        <authorList>
            <person name="He N."/>
            <person name="Zhao S."/>
        </authorList>
    </citation>
    <scope>NUCLEOTIDE SEQUENCE</scope>
</reference>
<dbReference type="GO" id="GO:0006887">
    <property type="term" value="P:exocytosis"/>
    <property type="evidence" value="ECO:0007669"/>
    <property type="project" value="UniProtKB-KW"/>
</dbReference>
<dbReference type="Gene3D" id="1.20.1280.170">
    <property type="entry name" value="Exocyst complex component Exo70"/>
    <property type="match status" value="1"/>
</dbReference>
<keyword evidence="4" id="KW-0175">Coiled coil</keyword>
<keyword evidence="7" id="KW-1185">Reference proteome</keyword>
<keyword evidence="3" id="KW-0268">Exocytosis</keyword>
<dbReference type="PANTHER" id="PTHR12542:SF95">
    <property type="entry name" value="EXOCYST SUBUNIT EXO70 FAMILY PROTEIN"/>
    <property type="match status" value="1"/>
</dbReference>
<dbReference type="GO" id="GO:0015031">
    <property type="term" value="P:protein transport"/>
    <property type="evidence" value="ECO:0007669"/>
    <property type="project" value="UniProtKB-KW"/>
</dbReference>
<evidence type="ECO:0000259" key="5">
    <source>
        <dbReference type="Pfam" id="PF03081"/>
    </source>
</evidence>
<feature type="domain" description="Exocyst complex subunit Exo70 C-terminal" evidence="5">
    <location>
        <begin position="282"/>
        <end position="639"/>
    </location>
</feature>
<dbReference type="AlphaFoldDB" id="W9SV46"/>
<dbReference type="eggNOG" id="KOG2344">
    <property type="taxonomic scope" value="Eukaryota"/>
</dbReference>
<feature type="coiled-coil region" evidence="4">
    <location>
        <begin position="7"/>
        <end position="51"/>
    </location>
</feature>
<comment type="similarity">
    <text evidence="1 3">Belongs to the EXO70 family.</text>
</comment>
<dbReference type="SUPFAM" id="SSF74788">
    <property type="entry name" value="Cullin repeat-like"/>
    <property type="match status" value="1"/>
</dbReference>
<organism evidence="6 7">
    <name type="scientific">Morus notabilis</name>
    <dbReference type="NCBI Taxonomy" id="981085"/>
    <lineage>
        <taxon>Eukaryota</taxon>
        <taxon>Viridiplantae</taxon>
        <taxon>Streptophyta</taxon>
        <taxon>Embryophyta</taxon>
        <taxon>Tracheophyta</taxon>
        <taxon>Spermatophyta</taxon>
        <taxon>Magnoliopsida</taxon>
        <taxon>eudicotyledons</taxon>
        <taxon>Gunneridae</taxon>
        <taxon>Pentapetalae</taxon>
        <taxon>rosids</taxon>
        <taxon>fabids</taxon>
        <taxon>Rosales</taxon>
        <taxon>Moraceae</taxon>
        <taxon>Moreae</taxon>
        <taxon>Morus</taxon>
    </lineage>
</organism>
<evidence type="ECO:0000256" key="1">
    <source>
        <dbReference type="ARBA" id="ARBA00006756"/>
    </source>
</evidence>
<evidence type="ECO:0000256" key="2">
    <source>
        <dbReference type="ARBA" id="ARBA00022448"/>
    </source>
</evidence>
<evidence type="ECO:0000313" key="6">
    <source>
        <dbReference type="EMBL" id="EXC28847.1"/>
    </source>
</evidence>
<evidence type="ECO:0000256" key="4">
    <source>
        <dbReference type="SAM" id="Coils"/>
    </source>
</evidence>
<accession>W9SV46</accession>
<evidence type="ECO:0000256" key="3">
    <source>
        <dbReference type="RuleBase" id="RU365026"/>
    </source>
</evidence>
<protein>
    <recommendedName>
        <fullName evidence="3">Exocyst subunit Exo70 family protein</fullName>
    </recommendedName>
</protein>
<dbReference type="Pfam" id="PF20669">
    <property type="entry name" value="Exo70_N"/>
    <property type="match status" value="1"/>
</dbReference>
<dbReference type="EMBL" id="KE346181">
    <property type="protein sequence ID" value="EXC28847.1"/>
    <property type="molecule type" value="Genomic_DNA"/>
</dbReference>
<dbReference type="STRING" id="981085.W9SV46"/>
<keyword evidence="2 3" id="KW-0813">Transport</keyword>
<dbReference type="InterPro" id="IPR046364">
    <property type="entry name" value="Exo70_C"/>
</dbReference>
<evidence type="ECO:0000313" key="7">
    <source>
        <dbReference type="Proteomes" id="UP000030645"/>
    </source>
</evidence>